<evidence type="ECO:0000256" key="5">
    <source>
        <dbReference type="ARBA" id="ARBA00022801"/>
    </source>
</evidence>
<dbReference type="PANTHER" id="PTHR43806:SF66">
    <property type="entry name" value="SERIN ENDOPEPTIDASE"/>
    <property type="match status" value="1"/>
</dbReference>
<dbReference type="RefSeq" id="XP_014175281.1">
    <property type="nucleotide sequence ID" value="XM_014319806.1"/>
</dbReference>
<dbReference type="InterPro" id="IPR046450">
    <property type="entry name" value="PA_dom_sf"/>
</dbReference>
<dbReference type="SUPFAM" id="SSF52025">
    <property type="entry name" value="PA domain"/>
    <property type="match status" value="1"/>
</dbReference>
<feature type="active site" description="Charge relay system" evidence="7 8">
    <location>
        <position position="212"/>
    </location>
</feature>
<evidence type="ECO:0000256" key="2">
    <source>
        <dbReference type="ARBA" id="ARBA00022512"/>
    </source>
</evidence>
<feature type="active site" description="Charge relay system" evidence="7 8">
    <location>
        <position position="529"/>
    </location>
</feature>
<protein>
    <submittedName>
        <fullName evidence="12">Subtilisin-like protease</fullName>
    </submittedName>
</protein>
<dbReference type="OrthoDB" id="10256524at2759"/>
<evidence type="ECO:0000256" key="4">
    <source>
        <dbReference type="ARBA" id="ARBA00022729"/>
    </source>
</evidence>
<dbReference type="EMBL" id="GL629735">
    <property type="protein sequence ID" value="EFX05799.1"/>
    <property type="molecule type" value="Genomic_DNA"/>
</dbReference>
<dbReference type="InterPro" id="IPR003137">
    <property type="entry name" value="PA_domain"/>
</dbReference>
<sequence length="864" mass="89694">MRLSAIAASLGAPAIAAATANYSLSDTNKGIAPGAYIVEFTPEHTSVDSFYQNLSSNGIHAVQRRAFDHAFFSGTSFHLPANRTSDLDVIGNFTQVKAISPVRLFSHGSPISRDKRLSKVEALARSNKKRALQGAPSSHVMAGVDKLHAEGIDGSGIMIAEIDTGIDYTLPALGGCFGPGCKISFGYDLVGNNYTGANTPVPDNDPLDCNGHGTHVAGIIAASDDPYVLGVAPNVTLGIYKVFGCSGDAANDVLIDAFLMAYNHGVDIITSSIGGASGWPEEPWAAVTASIVAAGTPCMLAAGNDGSDGMFYASSASAGDDVTSVGSVDNIRTPSASLLLDYVVDGASTETTYNEGSGSFTGVSLPLYANSFNTSITNDFCSAITANLTGKIALIRRGTCTFEAKADVAKNAGAAYVMFYNNIAGTMTPSLGSASLTGAGMVSADVGTKWVGLLAAGKTVTLTFPDKVELLVDPTGSANTVSGGRMSTFSTWNPTNELTIKPVVSAPGGNILSTYLSDKGGYAVESGTSMATPFTAGVVALYLQAKGRGISPKLINAALSGSATPLVFNNGTADSSYLTSVAQQGGGLVNAYAMIRGGLSVTEANLALNDTAHHVQDAAFYVQNDGTTTETYTLSHAPAANAYAFDASYTGEVAEFPPPMDTKYATVQISPSTLTLEPGQKKRVTVEATPDASLDTTLVPFYSGFVNITGGGSSVSIPYGGVSGNMHDIVMMSDDGPWPYVIGGFYNTTNTTKTYKPSAETYPSVIFESRWGSAAVRIDVVSTTGPNLLHEAGMNITGSIAGFPLMWTPRSFLSGTWDGSLADGTTATSGTYKFVVRLAKVFADLAKGREYETYETVEFVMDMS</sequence>
<proteinExistence type="inferred from homology"/>
<keyword evidence="6 8" id="KW-0720">Serine protease</keyword>
<keyword evidence="3 8" id="KW-0645">Protease</keyword>
<dbReference type="InterPro" id="IPR034187">
    <property type="entry name" value="Peptidases_S8_5"/>
</dbReference>
<dbReference type="InParanoid" id="F0X9V8"/>
<comment type="similarity">
    <text evidence="1 8">Belongs to the peptidase S8 family.</text>
</comment>
<dbReference type="InterPro" id="IPR023828">
    <property type="entry name" value="Peptidase_S8_Ser-AS"/>
</dbReference>
<evidence type="ECO:0000313" key="12">
    <source>
        <dbReference type="EMBL" id="EFX05799.1"/>
    </source>
</evidence>
<accession>F0X9V8</accession>
<keyword evidence="13" id="KW-1185">Reference proteome</keyword>
<dbReference type="eggNOG" id="KOG4266">
    <property type="taxonomic scope" value="Eukaryota"/>
</dbReference>
<dbReference type="PROSITE" id="PS00137">
    <property type="entry name" value="SUBTILASE_HIS"/>
    <property type="match status" value="1"/>
</dbReference>
<dbReference type="InterPro" id="IPR010435">
    <property type="entry name" value="C5a/SBT2-like_Fn3"/>
</dbReference>
<organism evidence="13">
    <name type="scientific">Grosmannia clavigera (strain kw1407 / UAMH 11150)</name>
    <name type="common">Blue stain fungus</name>
    <name type="synonym">Graphiocladiella clavigera</name>
    <dbReference type="NCBI Taxonomy" id="655863"/>
    <lineage>
        <taxon>Eukaryota</taxon>
        <taxon>Fungi</taxon>
        <taxon>Dikarya</taxon>
        <taxon>Ascomycota</taxon>
        <taxon>Pezizomycotina</taxon>
        <taxon>Sordariomycetes</taxon>
        <taxon>Sordariomycetidae</taxon>
        <taxon>Ophiostomatales</taxon>
        <taxon>Ophiostomataceae</taxon>
        <taxon>Leptographium</taxon>
    </lineage>
</organism>
<dbReference type="PRINTS" id="PR00723">
    <property type="entry name" value="SUBTILISIN"/>
</dbReference>
<name>F0X9V8_GROCL</name>
<dbReference type="Pfam" id="PF02225">
    <property type="entry name" value="PA"/>
    <property type="match status" value="1"/>
</dbReference>
<keyword evidence="2" id="KW-0134">Cell wall</keyword>
<keyword evidence="5 8" id="KW-0378">Hydrolase</keyword>
<evidence type="ECO:0000313" key="13">
    <source>
        <dbReference type="Proteomes" id="UP000007796"/>
    </source>
</evidence>
<dbReference type="GO" id="GO:0004252">
    <property type="term" value="F:serine-type endopeptidase activity"/>
    <property type="evidence" value="ECO:0007669"/>
    <property type="project" value="UniProtKB-UniRule"/>
</dbReference>
<reference evidence="12 13" key="1">
    <citation type="journal article" date="2011" name="Proc. Natl. Acad. Sci. U.S.A.">
        <title>Genome and transcriptome analyses of the mountain pine beetle-fungal symbiont Grosmannia clavigera, a lodgepole pine pathogen.</title>
        <authorList>
            <person name="DiGuistini S."/>
            <person name="Wang Y."/>
            <person name="Liao N.Y."/>
            <person name="Taylor G."/>
            <person name="Tanguay P."/>
            <person name="Feau N."/>
            <person name="Henrissat B."/>
            <person name="Chan S.K."/>
            <person name="Hesse-Orce U."/>
            <person name="Alamouti S.M."/>
            <person name="Tsui C.K.M."/>
            <person name="Docking R.T."/>
            <person name="Levasseur A."/>
            <person name="Haridas S."/>
            <person name="Robertson G."/>
            <person name="Birol I."/>
            <person name="Holt R.A."/>
            <person name="Marra M.A."/>
            <person name="Hamelin R.C."/>
            <person name="Hirst M."/>
            <person name="Jones S.J.M."/>
            <person name="Bohlmann J."/>
            <person name="Breuil C."/>
        </authorList>
    </citation>
    <scope>NUCLEOTIDE SEQUENCE [LARGE SCALE GENOMIC DNA]</scope>
    <source>
        <strain evidence="13">kw1407 / UAMH 11150</strain>
    </source>
</reference>
<dbReference type="Gene3D" id="3.50.30.30">
    <property type="match status" value="1"/>
</dbReference>
<evidence type="ECO:0000256" key="7">
    <source>
        <dbReference type="PIRSR" id="PIRSR615500-1"/>
    </source>
</evidence>
<dbReference type="InterPro" id="IPR000209">
    <property type="entry name" value="Peptidase_S8/S53_dom"/>
</dbReference>
<dbReference type="Pfam" id="PF00082">
    <property type="entry name" value="Peptidase_S8"/>
    <property type="match status" value="1"/>
</dbReference>
<evidence type="ECO:0000259" key="9">
    <source>
        <dbReference type="Pfam" id="PF00082"/>
    </source>
</evidence>
<dbReference type="InterPro" id="IPR036852">
    <property type="entry name" value="Peptidase_S8/S53_dom_sf"/>
</dbReference>
<dbReference type="PROSITE" id="PS00138">
    <property type="entry name" value="SUBTILASE_SER"/>
    <property type="match status" value="1"/>
</dbReference>
<evidence type="ECO:0000256" key="6">
    <source>
        <dbReference type="ARBA" id="ARBA00022825"/>
    </source>
</evidence>
<dbReference type="GO" id="GO:0016020">
    <property type="term" value="C:membrane"/>
    <property type="evidence" value="ECO:0007669"/>
    <property type="project" value="InterPro"/>
</dbReference>
<dbReference type="AlphaFoldDB" id="F0X9V8"/>
<evidence type="ECO:0000259" key="10">
    <source>
        <dbReference type="Pfam" id="PF02225"/>
    </source>
</evidence>
<feature type="domain" description="Peptidase S8/S53" evidence="9">
    <location>
        <begin position="154"/>
        <end position="569"/>
    </location>
</feature>
<feature type="active site" description="Charge relay system" evidence="7 8">
    <location>
        <position position="163"/>
    </location>
</feature>
<keyword evidence="4" id="KW-0732">Signal</keyword>
<keyword evidence="2" id="KW-0964">Secreted</keyword>
<dbReference type="GO" id="GO:0006508">
    <property type="term" value="P:proteolysis"/>
    <property type="evidence" value="ECO:0007669"/>
    <property type="project" value="UniProtKB-KW"/>
</dbReference>
<dbReference type="InterPro" id="IPR050131">
    <property type="entry name" value="Peptidase_S8_subtilisin-like"/>
</dbReference>
<dbReference type="InterPro" id="IPR022398">
    <property type="entry name" value="Peptidase_S8_His-AS"/>
</dbReference>
<dbReference type="STRING" id="655863.F0X9V8"/>
<dbReference type="CDD" id="cd07489">
    <property type="entry name" value="Peptidases_S8_5"/>
    <property type="match status" value="1"/>
</dbReference>
<evidence type="ECO:0000256" key="3">
    <source>
        <dbReference type="ARBA" id="ARBA00022670"/>
    </source>
</evidence>
<dbReference type="Pfam" id="PF06280">
    <property type="entry name" value="fn3_5"/>
    <property type="match status" value="1"/>
</dbReference>
<dbReference type="SUPFAM" id="SSF52743">
    <property type="entry name" value="Subtilisin-like"/>
    <property type="match status" value="1"/>
</dbReference>
<dbReference type="Proteomes" id="UP000007796">
    <property type="component" value="Unassembled WGS sequence"/>
</dbReference>
<evidence type="ECO:0000256" key="8">
    <source>
        <dbReference type="PROSITE-ProRule" id="PRU01240"/>
    </source>
</evidence>
<dbReference type="Gene3D" id="3.40.50.200">
    <property type="entry name" value="Peptidase S8/S53 domain"/>
    <property type="match status" value="1"/>
</dbReference>
<gene>
    <name evidence="12" type="ORF">CMQ_3868</name>
</gene>
<dbReference type="InterPro" id="IPR015500">
    <property type="entry name" value="Peptidase_S8_subtilisin-rel"/>
</dbReference>
<feature type="domain" description="C5a peptidase/Subtilisin-like protease SBT2-like Fn3-like" evidence="11">
    <location>
        <begin position="607"/>
        <end position="719"/>
    </location>
</feature>
<evidence type="ECO:0000256" key="1">
    <source>
        <dbReference type="ARBA" id="ARBA00011073"/>
    </source>
</evidence>
<dbReference type="PANTHER" id="PTHR43806">
    <property type="entry name" value="PEPTIDASE S8"/>
    <property type="match status" value="1"/>
</dbReference>
<dbReference type="PROSITE" id="PS51892">
    <property type="entry name" value="SUBTILASE"/>
    <property type="match status" value="1"/>
</dbReference>
<dbReference type="GeneID" id="25977015"/>
<feature type="domain" description="PA" evidence="10">
    <location>
        <begin position="377"/>
        <end position="431"/>
    </location>
</feature>
<dbReference type="HOGENOM" id="CLU_003559_3_1_1"/>
<evidence type="ECO:0000259" key="11">
    <source>
        <dbReference type="Pfam" id="PF06280"/>
    </source>
</evidence>